<dbReference type="PANTHER" id="PTHR40626">
    <property type="entry name" value="MIP31509P"/>
    <property type="match status" value="1"/>
</dbReference>
<proteinExistence type="predicted"/>
<dbReference type="Gene3D" id="3.30.160.60">
    <property type="entry name" value="Classic Zinc Finger"/>
    <property type="match status" value="2"/>
</dbReference>
<feature type="domain" description="C2H2-type" evidence="12">
    <location>
        <begin position="433"/>
        <end position="461"/>
    </location>
</feature>
<feature type="compositionally biased region" description="Low complexity" evidence="11">
    <location>
        <begin position="51"/>
        <end position="66"/>
    </location>
</feature>
<feature type="compositionally biased region" description="Low complexity" evidence="11">
    <location>
        <begin position="390"/>
        <end position="406"/>
    </location>
</feature>
<evidence type="ECO:0000259" key="12">
    <source>
        <dbReference type="PROSITE" id="PS50157"/>
    </source>
</evidence>
<dbReference type="GO" id="GO:0000978">
    <property type="term" value="F:RNA polymerase II cis-regulatory region sequence-specific DNA binding"/>
    <property type="evidence" value="ECO:0007669"/>
    <property type="project" value="InterPro"/>
</dbReference>
<evidence type="ECO:0000256" key="10">
    <source>
        <dbReference type="PROSITE-ProRule" id="PRU00042"/>
    </source>
</evidence>
<keyword evidence="5" id="KW-0862">Zinc</keyword>
<dbReference type="AlphaFoldDB" id="A0A4Z1J2B2"/>
<evidence type="ECO:0000256" key="2">
    <source>
        <dbReference type="ARBA" id="ARBA00022723"/>
    </source>
</evidence>
<keyword evidence="9" id="KW-0539">Nucleus</keyword>
<comment type="caution">
    <text evidence="13">The sequence shown here is derived from an EMBL/GenBank/DDBJ whole genome shotgun (WGS) entry which is preliminary data.</text>
</comment>
<dbReference type="EMBL" id="PQXN01000016">
    <property type="protein sequence ID" value="TGO62977.1"/>
    <property type="molecule type" value="Genomic_DNA"/>
</dbReference>
<feature type="compositionally biased region" description="Polar residues" evidence="11">
    <location>
        <begin position="367"/>
        <end position="389"/>
    </location>
</feature>
<evidence type="ECO:0000256" key="11">
    <source>
        <dbReference type="SAM" id="MobiDB-lite"/>
    </source>
</evidence>
<dbReference type="InterPro" id="IPR051059">
    <property type="entry name" value="VerF-like"/>
</dbReference>
<evidence type="ECO:0000256" key="1">
    <source>
        <dbReference type="ARBA" id="ARBA00004123"/>
    </source>
</evidence>
<feature type="region of interest" description="Disordered" evidence="11">
    <location>
        <begin position="523"/>
        <end position="550"/>
    </location>
</feature>
<dbReference type="GO" id="GO:0000981">
    <property type="term" value="F:DNA-binding transcription factor activity, RNA polymerase II-specific"/>
    <property type="evidence" value="ECO:0007669"/>
    <property type="project" value="InterPro"/>
</dbReference>
<evidence type="ECO:0000256" key="5">
    <source>
        <dbReference type="ARBA" id="ARBA00022833"/>
    </source>
</evidence>
<organism evidence="13 14">
    <name type="scientific">Botryotinia convoluta</name>
    <dbReference type="NCBI Taxonomy" id="54673"/>
    <lineage>
        <taxon>Eukaryota</taxon>
        <taxon>Fungi</taxon>
        <taxon>Dikarya</taxon>
        <taxon>Ascomycota</taxon>
        <taxon>Pezizomycotina</taxon>
        <taxon>Leotiomycetes</taxon>
        <taxon>Helotiales</taxon>
        <taxon>Sclerotiniaceae</taxon>
        <taxon>Botryotinia</taxon>
    </lineage>
</organism>
<evidence type="ECO:0000256" key="4">
    <source>
        <dbReference type="ARBA" id="ARBA00022771"/>
    </source>
</evidence>
<dbReference type="FunFam" id="3.30.160.60:FF:000275">
    <property type="entry name" value="zinc finger protein 90 homolog"/>
    <property type="match status" value="1"/>
</dbReference>
<keyword evidence="6" id="KW-0805">Transcription regulation</keyword>
<dbReference type="OrthoDB" id="654211at2759"/>
<dbReference type="GO" id="GO:0000785">
    <property type="term" value="C:chromatin"/>
    <property type="evidence" value="ECO:0007669"/>
    <property type="project" value="TreeGrafter"/>
</dbReference>
<keyword evidence="14" id="KW-1185">Reference proteome</keyword>
<dbReference type="SUPFAM" id="SSF57667">
    <property type="entry name" value="beta-beta-alpha zinc fingers"/>
    <property type="match status" value="1"/>
</dbReference>
<dbReference type="FunFam" id="3.30.160.60:FF:000141">
    <property type="entry name" value="C2H2 zinc finger protein"/>
    <property type="match status" value="1"/>
</dbReference>
<keyword evidence="8" id="KW-0804">Transcription</keyword>
<feature type="region of interest" description="Disordered" evidence="11">
    <location>
        <begin position="1"/>
        <end position="69"/>
    </location>
</feature>
<gene>
    <name evidence="13" type="ORF">BCON_0016g00700</name>
</gene>
<dbReference type="SMART" id="SM00355">
    <property type="entry name" value="ZnF_C2H2"/>
    <property type="match status" value="2"/>
</dbReference>
<keyword evidence="4 10" id="KW-0863">Zinc-finger</keyword>
<accession>A0A4Z1J2B2</accession>
<evidence type="ECO:0000256" key="6">
    <source>
        <dbReference type="ARBA" id="ARBA00023015"/>
    </source>
</evidence>
<name>A0A4Z1J2B2_9HELO</name>
<evidence type="ECO:0000256" key="9">
    <source>
        <dbReference type="ARBA" id="ARBA00023242"/>
    </source>
</evidence>
<dbReference type="PANTHER" id="PTHR40626:SF11">
    <property type="entry name" value="ZINC FINGER PROTEIN YPR022C"/>
    <property type="match status" value="1"/>
</dbReference>
<evidence type="ECO:0000256" key="8">
    <source>
        <dbReference type="ARBA" id="ARBA00023163"/>
    </source>
</evidence>
<reference evidence="13 14" key="1">
    <citation type="submission" date="2017-12" db="EMBL/GenBank/DDBJ databases">
        <title>Comparative genomics of Botrytis spp.</title>
        <authorList>
            <person name="Valero-Jimenez C.A."/>
            <person name="Tapia P."/>
            <person name="Veloso J."/>
            <person name="Silva-Moreno E."/>
            <person name="Staats M."/>
            <person name="Valdes J.H."/>
            <person name="Van Kan J.A.L."/>
        </authorList>
    </citation>
    <scope>NUCLEOTIDE SEQUENCE [LARGE SCALE GENOMIC DNA]</scope>
    <source>
        <strain evidence="13 14">MUCL11595</strain>
    </source>
</reference>
<evidence type="ECO:0000313" key="13">
    <source>
        <dbReference type="EMBL" id="TGO62977.1"/>
    </source>
</evidence>
<feature type="region of interest" description="Disordered" evidence="11">
    <location>
        <begin position="321"/>
        <end position="355"/>
    </location>
</feature>
<comment type="subcellular location">
    <subcellularLocation>
        <location evidence="1">Nucleus</location>
    </subcellularLocation>
</comment>
<protein>
    <recommendedName>
        <fullName evidence="12">C2H2-type domain-containing protein</fullName>
    </recommendedName>
</protein>
<dbReference type="InterPro" id="IPR036236">
    <property type="entry name" value="Znf_C2H2_sf"/>
</dbReference>
<dbReference type="Proteomes" id="UP000297527">
    <property type="component" value="Unassembled WGS sequence"/>
</dbReference>
<feature type="region of interest" description="Disordered" evidence="11">
    <location>
        <begin position="367"/>
        <end position="430"/>
    </location>
</feature>
<keyword evidence="7" id="KW-0238">DNA-binding</keyword>
<dbReference type="InterPro" id="IPR013087">
    <property type="entry name" value="Znf_C2H2_type"/>
</dbReference>
<dbReference type="GO" id="GO:0005634">
    <property type="term" value="C:nucleus"/>
    <property type="evidence" value="ECO:0007669"/>
    <property type="project" value="UniProtKB-SubCell"/>
</dbReference>
<feature type="compositionally biased region" description="Low complexity" evidence="11">
    <location>
        <begin position="523"/>
        <end position="535"/>
    </location>
</feature>
<dbReference type="GO" id="GO:0008270">
    <property type="term" value="F:zinc ion binding"/>
    <property type="evidence" value="ECO:0007669"/>
    <property type="project" value="UniProtKB-KW"/>
</dbReference>
<dbReference type="PROSITE" id="PS00028">
    <property type="entry name" value="ZINC_FINGER_C2H2_1"/>
    <property type="match status" value="2"/>
</dbReference>
<keyword evidence="3" id="KW-0677">Repeat</keyword>
<evidence type="ECO:0000256" key="3">
    <source>
        <dbReference type="ARBA" id="ARBA00022737"/>
    </source>
</evidence>
<evidence type="ECO:0000313" key="14">
    <source>
        <dbReference type="Proteomes" id="UP000297527"/>
    </source>
</evidence>
<evidence type="ECO:0000256" key="7">
    <source>
        <dbReference type="ARBA" id="ARBA00023125"/>
    </source>
</evidence>
<dbReference type="Pfam" id="PF00096">
    <property type="entry name" value="zf-C2H2"/>
    <property type="match status" value="1"/>
</dbReference>
<dbReference type="Pfam" id="PF12874">
    <property type="entry name" value="zf-met"/>
    <property type="match status" value="1"/>
</dbReference>
<feature type="domain" description="C2H2-type" evidence="12">
    <location>
        <begin position="462"/>
        <end position="484"/>
    </location>
</feature>
<keyword evidence="2" id="KW-0479">Metal-binding</keyword>
<sequence>MDSYAQAMGQSPFFYYNPDPKSDNRQHGHFSQQPSHMPMPMYHQHAQTLPSTPMYSRPNSSSSQPPMQQKIFNSGYLGHMTPMSSPRPMYQKPTILIQDHSPRLILDSENEHDMYYYPATPPLSASCSVMSSPSSCDILPTPVNSVFFGAESFEGVKEGCEGEVQSENLAGEWARCGSPPMTPVGSSILPPTSNPILTSGRELSTLPTLCAAEEEEHQYMLGGSDAFAKIETRANTFDFTTTTTSNHSLPTFDHISELDSEDEFVNGLVNFPSTDNVQFFGNKRQRTVSDLVSPESETFISEDDFEDFEDLETERFAVACLPSPPASGSEAEPKKEKRTKKSKIVHYDEDSSEFDSMVRSRKFTVPMNNLSGAQPQETSADHQQTPTAPSQSGSSESNNMMGSSGSDAANTHQAPVNRRGRKQSLTEDPSKTFHCKLCNRRFRRQEHLKRHYRSLHTQEKPFECHECGKKFSRSDNLSQHSRTHGSGAIVMGVLEDGEVPGDMESGSDGEQIRALGTALFTAAAGASGSESSGTDSESDSQSRKKRKRSE</sequence>
<dbReference type="PROSITE" id="PS50157">
    <property type="entry name" value="ZINC_FINGER_C2H2_2"/>
    <property type="match status" value="2"/>
</dbReference>